<dbReference type="EMBL" id="PHQY01000656">
    <property type="protein sequence ID" value="PJO42245.1"/>
    <property type="molecule type" value="Genomic_DNA"/>
</dbReference>
<keyword evidence="2" id="KW-0805">Transcription regulation</keyword>
<dbReference type="InterPro" id="IPR013249">
    <property type="entry name" value="RNA_pol_sigma70_r4_t2"/>
</dbReference>
<dbReference type="AlphaFoldDB" id="A0A2M9Q2D5"/>
<dbReference type="Gene3D" id="1.10.10.10">
    <property type="entry name" value="Winged helix-like DNA-binding domain superfamily/Winged helix DNA-binding domain"/>
    <property type="match status" value="1"/>
</dbReference>
<dbReference type="InterPro" id="IPR014284">
    <property type="entry name" value="RNA_pol_sigma-70_dom"/>
</dbReference>
<evidence type="ECO:0000256" key="1">
    <source>
        <dbReference type="ARBA" id="ARBA00010641"/>
    </source>
</evidence>
<dbReference type="SUPFAM" id="SSF88946">
    <property type="entry name" value="Sigma2 domain of RNA polymerase sigma factors"/>
    <property type="match status" value="1"/>
</dbReference>
<reference evidence="7 8" key="1">
    <citation type="submission" date="2017-11" db="EMBL/GenBank/DDBJ databases">
        <title>Bacterial isolate from king chilli rhizosphere.</title>
        <authorList>
            <person name="Takhelmayum P."/>
            <person name="Sarangthem I."/>
        </authorList>
    </citation>
    <scope>NUCLEOTIDE SEQUENCE [LARGE SCALE GENOMIC DNA]</scope>
    <source>
        <strain evidence="8">t26</strain>
    </source>
</reference>
<comment type="caution">
    <text evidence="7">The sequence shown here is derived from an EMBL/GenBank/DDBJ whole genome shotgun (WGS) entry which is preliminary data.</text>
</comment>
<dbReference type="Pfam" id="PF08281">
    <property type="entry name" value="Sigma70_r4_2"/>
    <property type="match status" value="1"/>
</dbReference>
<dbReference type="GO" id="GO:0006352">
    <property type="term" value="P:DNA-templated transcription initiation"/>
    <property type="evidence" value="ECO:0007669"/>
    <property type="project" value="InterPro"/>
</dbReference>
<gene>
    <name evidence="7" type="ORF">CWD94_18345</name>
</gene>
<dbReference type="PANTHER" id="PTHR43133:SF60">
    <property type="entry name" value="RNA POLYMERASE SIGMA FACTOR SIGV"/>
    <property type="match status" value="1"/>
</dbReference>
<dbReference type="Proteomes" id="UP000232101">
    <property type="component" value="Unassembled WGS sequence"/>
</dbReference>
<evidence type="ECO:0000256" key="4">
    <source>
        <dbReference type="ARBA" id="ARBA00023163"/>
    </source>
</evidence>
<dbReference type="Gene3D" id="1.10.1740.10">
    <property type="match status" value="1"/>
</dbReference>
<dbReference type="Pfam" id="PF04542">
    <property type="entry name" value="Sigma70_r2"/>
    <property type="match status" value="1"/>
</dbReference>
<evidence type="ECO:0000259" key="5">
    <source>
        <dbReference type="Pfam" id="PF04542"/>
    </source>
</evidence>
<dbReference type="PANTHER" id="PTHR43133">
    <property type="entry name" value="RNA POLYMERASE ECF-TYPE SIGMA FACTO"/>
    <property type="match status" value="1"/>
</dbReference>
<dbReference type="GO" id="GO:0003677">
    <property type="term" value="F:DNA binding"/>
    <property type="evidence" value="ECO:0007669"/>
    <property type="project" value="InterPro"/>
</dbReference>
<evidence type="ECO:0000256" key="3">
    <source>
        <dbReference type="ARBA" id="ARBA00023082"/>
    </source>
</evidence>
<dbReference type="GO" id="GO:0016987">
    <property type="term" value="F:sigma factor activity"/>
    <property type="evidence" value="ECO:0007669"/>
    <property type="project" value="UniProtKB-KW"/>
</dbReference>
<evidence type="ECO:0000313" key="7">
    <source>
        <dbReference type="EMBL" id="PJO42245.1"/>
    </source>
</evidence>
<name>A0A2M9Q2D5_9BACI</name>
<keyword evidence="3" id="KW-0731">Sigma factor</keyword>
<dbReference type="InterPro" id="IPR036388">
    <property type="entry name" value="WH-like_DNA-bd_sf"/>
</dbReference>
<organism evidence="7 8">
    <name type="scientific">Lysinibacillus xylanilyticus</name>
    <dbReference type="NCBI Taxonomy" id="582475"/>
    <lineage>
        <taxon>Bacteria</taxon>
        <taxon>Bacillati</taxon>
        <taxon>Bacillota</taxon>
        <taxon>Bacilli</taxon>
        <taxon>Bacillales</taxon>
        <taxon>Bacillaceae</taxon>
        <taxon>Lysinibacillus</taxon>
    </lineage>
</organism>
<evidence type="ECO:0000256" key="2">
    <source>
        <dbReference type="ARBA" id="ARBA00023015"/>
    </source>
</evidence>
<feature type="domain" description="RNA polymerase sigma-70 region 2" evidence="5">
    <location>
        <begin position="11"/>
        <end position="74"/>
    </location>
</feature>
<dbReference type="InterPro" id="IPR007627">
    <property type="entry name" value="RNA_pol_sigma70_r2"/>
</dbReference>
<dbReference type="NCBIfam" id="TIGR02937">
    <property type="entry name" value="sigma70-ECF"/>
    <property type="match status" value="1"/>
</dbReference>
<accession>A0A2M9Q2D5</accession>
<dbReference type="STRING" id="582475.ACZ11_11970"/>
<protein>
    <submittedName>
        <fullName evidence="7">RNA polymerase</fullName>
    </submittedName>
</protein>
<evidence type="ECO:0000259" key="6">
    <source>
        <dbReference type="Pfam" id="PF08281"/>
    </source>
</evidence>
<comment type="similarity">
    <text evidence="1">Belongs to the sigma-70 factor family. ECF subfamily.</text>
</comment>
<dbReference type="CDD" id="cd06171">
    <property type="entry name" value="Sigma70_r4"/>
    <property type="match status" value="1"/>
</dbReference>
<dbReference type="RefSeq" id="WP_100544299.1">
    <property type="nucleotide sequence ID" value="NZ_CP158849.1"/>
</dbReference>
<dbReference type="SUPFAM" id="SSF88659">
    <property type="entry name" value="Sigma3 and sigma4 domains of RNA polymerase sigma factors"/>
    <property type="match status" value="1"/>
</dbReference>
<dbReference type="InterPro" id="IPR013325">
    <property type="entry name" value="RNA_pol_sigma_r2"/>
</dbReference>
<dbReference type="InterPro" id="IPR013324">
    <property type="entry name" value="RNA_pol_sigma_r3/r4-like"/>
</dbReference>
<keyword evidence="4" id="KW-0804">Transcription</keyword>
<dbReference type="InterPro" id="IPR039425">
    <property type="entry name" value="RNA_pol_sigma-70-like"/>
</dbReference>
<sequence>MTDTEYLEQLMELHTEHLFRIAYYYTKDQRIAEDIVQDVFIKFYHHQKYYEERGEMKAYLARMTINKCKDYLKSWAYRKITFQHNFFAKQKTVLQDTLIRQDEQDLLDEAILRLPIKQREAIVYFYLEEMTIKEISELLAIPEGTVKSRLKKGKELLKVDLQNIEWEVLFHG</sequence>
<proteinExistence type="inferred from homology"/>
<feature type="domain" description="RNA polymerase sigma factor 70 region 4 type 2" evidence="6">
    <location>
        <begin position="105"/>
        <end position="157"/>
    </location>
</feature>
<evidence type="ECO:0000313" key="8">
    <source>
        <dbReference type="Proteomes" id="UP000232101"/>
    </source>
</evidence>